<evidence type="ECO:0000313" key="3">
    <source>
        <dbReference type="Proteomes" id="UP001286313"/>
    </source>
</evidence>
<keyword evidence="3" id="KW-1185">Reference proteome</keyword>
<dbReference type="EMBL" id="JAWQEG010000972">
    <property type="protein sequence ID" value="KAK3883622.1"/>
    <property type="molecule type" value="Genomic_DNA"/>
</dbReference>
<dbReference type="Proteomes" id="UP001286313">
    <property type="component" value="Unassembled WGS sequence"/>
</dbReference>
<reference evidence="2" key="1">
    <citation type="submission" date="2023-10" db="EMBL/GenBank/DDBJ databases">
        <title>Genome assemblies of two species of porcelain crab, Petrolisthes cinctipes and Petrolisthes manimaculis (Anomura: Porcellanidae).</title>
        <authorList>
            <person name="Angst P."/>
        </authorList>
    </citation>
    <scope>NUCLEOTIDE SEQUENCE</scope>
    <source>
        <strain evidence="2">PB745_01</strain>
        <tissue evidence="2">Gill</tissue>
    </source>
</reference>
<accession>A0AAE1G2G1</accession>
<proteinExistence type="predicted"/>
<feature type="compositionally biased region" description="Polar residues" evidence="1">
    <location>
        <begin position="74"/>
        <end position="85"/>
    </location>
</feature>
<sequence length="98" mass="9944">MSTSGTATSPPPTENTPASAPTPQTSASPAGQSGVEGVTPAAGAATEVRLVGGRPATRLAHSPPHLIRDDGYCSSDSTPKATGNTVIHNNETYRNIIY</sequence>
<comment type="caution">
    <text evidence="2">The sequence shown here is derived from an EMBL/GenBank/DDBJ whole genome shotgun (WGS) entry which is preliminary data.</text>
</comment>
<name>A0AAE1G2G1_PETCI</name>
<evidence type="ECO:0000256" key="1">
    <source>
        <dbReference type="SAM" id="MobiDB-lite"/>
    </source>
</evidence>
<protein>
    <submittedName>
        <fullName evidence="2">Uncharacterized protein</fullName>
    </submittedName>
</protein>
<evidence type="ECO:0000313" key="2">
    <source>
        <dbReference type="EMBL" id="KAK3883622.1"/>
    </source>
</evidence>
<feature type="region of interest" description="Disordered" evidence="1">
    <location>
        <begin position="1"/>
        <end position="85"/>
    </location>
</feature>
<dbReference type="AlphaFoldDB" id="A0AAE1G2G1"/>
<organism evidence="2 3">
    <name type="scientific">Petrolisthes cinctipes</name>
    <name type="common">Flat porcelain crab</name>
    <dbReference type="NCBI Taxonomy" id="88211"/>
    <lineage>
        <taxon>Eukaryota</taxon>
        <taxon>Metazoa</taxon>
        <taxon>Ecdysozoa</taxon>
        <taxon>Arthropoda</taxon>
        <taxon>Crustacea</taxon>
        <taxon>Multicrustacea</taxon>
        <taxon>Malacostraca</taxon>
        <taxon>Eumalacostraca</taxon>
        <taxon>Eucarida</taxon>
        <taxon>Decapoda</taxon>
        <taxon>Pleocyemata</taxon>
        <taxon>Anomura</taxon>
        <taxon>Galatheoidea</taxon>
        <taxon>Porcellanidae</taxon>
        <taxon>Petrolisthes</taxon>
    </lineage>
</organism>
<gene>
    <name evidence="2" type="ORF">Pcinc_012063</name>
</gene>
<feature type="compositionally biased region" description="Polar residues" evidence="1">
    <location>
        <begin position="15"/>
        <end position="31"/>
    </location>
</feature>